<dbReference type="HOGENOM" id="CLU_077928_0_0_3"/>
<protein>
    <submittedName>
        <fullName evidence="2">GCN5-related N-acetyltransferase</fullName>
    </submittedName>
</protein>
<name>Q117M2_TRIEI</name>
<dbReference type="eggNOG" id="COG0456">
    <property type="taxonomic scope" value="Bacteria"/>
</dbReference>
<proteinExistence type="predicted"/>
<dbReference type="InterPro" id="IPR016181">
    <property type="entry name" value="Acyl_CoA_acyltransferase"/>
</dbReference>
<reference evidence="2" key="1">
    <citation type="submission" date="2006-06" db="EMBL/GenBank/DDBJ databases">
        <title>Complete sequence of Trichodesmium erythraeum IMS101.</title>
        <authorList>
            <consortium name="US DOE Joint Genome Institute"/>
            <person name="Copeland A."/>
            <person name="Lucas S."/>
            <person name="Lapidus A."/>
            <person name="Barry K."/>
            <person name="Detter J.C."/>
            <person name="Glavina del Rio T."/>
            <person name="Hammon N."/>
            <person name="Israni S."/>
            <person name="Dalin E."/>
            <person name="Tice H."/>
            <person name="Pitluck S."/>
            <person name="Kiss H."/>
            <person name="Munk A.C."/>
            <person name="Brettin T."/>
            <person name="Bruce D."/>
            <person name="Han C."/>
            <person name="Tapia R."/>
            <person name="Gilna P."/>
            <person name="Schmutz J."/>
            <person name="Larimer F."/>
            <person name="Land M."/>
            <person name="Hauser L."/>
            <person name="Kyrpides N."/>
            <person name="Kim E."/>
            <person name="Richardson P."/>
        </authorList>
    </citation>
    <scope>NUCLEOTIDE SEQUENCE [LARGE SCALE GENOMIC DNA]</scope>
    <source>
        <strain evidence="2">IMS101</strain>
    </source>
</reference>
<dbReference type="KEGG" id="ter:Tery_0901"/>
<dbReference type="PROSITE" id="PS51186">
    <property type="entry name" value="GNAT"/>
    <property type="match status" value="1"/>
</dbReference>
<dbReference type="EMBL" id="CP000393">
    <property type="protein sequence ID" value="ABG50302.1"/>
    <property type="molecule type" value="Genomic_DNA"/>
</dbReference>
<accession>Q117M2</accession>
<dbReference type="CDD" id="cd04301">
    <property type="entry name" value="NAT_SF"/>
    <property type="match status" value="1"/>
</dbReference>
<gene>
    <name evidence="2" type="ordered locus">Tery_0901</name>
</gene>
<dbReference type="GO" id="GO:0016747">
    <property type="term" value="F:acyltransferase activity, transferring groups other than amino-acyl groups"/>
    <property type="evidence" value="ECO:0007669"/>
    <property type="project" value="InterPro"/>
</dbReference>
<keyword evidence="2" id="KW-0808">Transferase</keyword>
<sequence length="295" mass="34366">MKKMFKFRLLNQNSISENLEKYQRLTYPPYRPILDNLLDSKYIAISAEDNQEILGLTIGKIDYKKNIGEVLSLFVIPEYRRQGIGNQLLVALETEFRGKNCQQIDLIYIPNQTIIALEKIFQKNAWSKPKARMLIGLGERETIKNMAWLNLDQKLPLGYEIFPWGELTSKERTILEKSLWYPDILSPFTEEDIIEPINSLGLRYNHQVVGWMITHRISENTIRYTILFVKEELQSIGRGIALLARAIKLNLNHPEINQGSFALLINNEKMAKFTERRLKPYLASFRQSFISSKLT</sequence>
<evidence type="ECO:0000259" key="1">
    <source>
        <dbReference type="PROSITE" id="PS51186"/>
    </source>
</evidence>
<evidence type="ECO:0000313" key="2">
    <source>
        <dbReference type="EMBL" id="ABG50302.1"/>
    </source>
</evidence>
<dbReference type="RefSeq" id="WP_011610693.1">
    <property type="nucleotide sequence ID" value="NC_008312.1"/>
</dbReference>
<dbReference type="AlphaFoldDB" id="Q117M2"/>
<dbReference type="InterPro" id="IPR000182">
    <property type="entry name" value="GNAT_dom"/>
</dbReference>
<feature type="domain" description="N-acetyltransferase" evidence="1">
    <location>
        <begin position="5"/>
        <end position="180"/>
    </location>
</feature>
<organism evidence="2">
    <name type="scientific">Trichodesmium erythraeum (strain IMS101)</name>
    <dbReference type="NCBI Taxonomy" id="203124"/>
    <lineage>
        <taxon>Bacteria</taxon>
        <taxon>Bacillati</taxon>
        <taxon>Cyanobacteriota</taxon>
        <taxon>Cyanophyceae</taxon>
        <taxon>Oscillatoriophycideae</taxon>
        <taxon>Oscillatoriales</taxon>
        <taxon>Microcoleaceae</taxon>
        <taxon>Trichodesmium</taxon>
    </lineage>
</organism>
<dbReference type="Gene3D" id="3.40.630.30">
    <property type="match status" value="1"/>
</dbReference>
<dbReference type="Pfam" id="PF00583">
    <property type="entry name" value="Acetyltransf_1"/>
    <property type="match status" value="1"/>
</dbReference>
<dbReference type="SUPFAM" id="SSF55729">
    <property type="entry name" value="Acyl-CoA N-acyltransferases (Nat)"/>
    <property type="match status" value="2"/>
</dbReference>
<dbReference type="STRING" id="203124.Tery_0901"/>